<reference evidence="2 3" key="1">
    <citation type="submission" date="2018-10" db="EMBL/GenBank/DDBJ databases">
        <title>Tessaracoccus antarcticuss sp. nov., isolated from sediment.</title>
        <authorList>
            <person name="Zhou L.Y."/>
            <person name="Du Z.J."/>
        </authorList>
    </citation>
    <scope>NUCLEOTIDE SEQUENCE [LARGE SCALE GENOMIC DNA]</scope>
    <source>
        <strain evidence="2 3">JDX10</strain>
    </source>
</reference>
<keyword evidence="3" id="KW-1185">Reference proteome</keyword>
<feature type="transmembrane region" description="Helical" evidence="1">
    <location>
        <begin position="32"/>
        <end position="50"/>
    </location>
</feature>
<comment type="caution">
    <text evidence="2">The sequence shown here is derived from an EMBL/GenBank/DDBJ whole genome shotgun (WGS) entry which is preliminary data.</text>
</comment>
<dbReference type="Proteomes" id="UP000275256">
    <property type="component" value="Unassembled WGS sequence"/>
</dbReference>
<keyword evidence="1" id="KW-0812">Transmembrane</keyword>
<sequence>MHIPGYPDTQAMRDDARLQLGLKRRSALARRMLAVAAILFLVAFLVMPVIEPGRAVWFVQQLMEADGYAGPVGARATLVTVSVWAMFFVILLSIVLCLILCIRLAPSVTTVNIAVLTLGALQLSHIYSIRVIVGARLHFFEMIPVLYLMGGALFGIGAAWRARWEIRRRGHLAPPS</sequence>
<evidence type="ECO:0000313" key="3">
    <source>
        <dbReference type="Proteomes" id="UP000275256"/>
    </source>
</evidence>
<feature type="transmembrane region" description="Helical" evidence="1">
    <location>
        <begin position="113"/>
        <end position="133"/>
    </location>
</feature>
<proteinExistence type="predicted"/>
<keyword evidence="1" id="KW-0472">Membrane</keyword>
<gene>
    <name evidence="2" type="ORF">EAX62_09505</name>
</gene>
<keyword evidence="1" id="KW-1133">Transmembrane helix</keyword>
<organism evidence="2 3">
    <name type="scientific">Tessaracoccus antarcticus</name>
    <dbReference type="NCBI Taxonomy" id="2479848"/>
    <lineage>
        <taxon>Bacteria</taxon>
        <taxon>Bacillati</taxon>
        <taxon>Actinomycetota</taxon>
        <taxon>Actinomycetes</taxon>
        <taxon>Propionibacteriales</taxon>
        <taxon>Propionibacteriaceae</taxon>
        <taxon>Tessaracoccus</taxon>
    </lineage>
</organism>
<evidence type="ECO:0000256" key="1">
    <source>
        <dbReference type="SAM" id="Phobius"/>
    </source>
</evidence>
<dbReference type="EMBL" id="REFW01000002">
    <property type="protein sequence ID" value="RMB59954.1"/>
    <property type="molecule type" value="Genomic_DNA"/>
</dbReference>
<protein>
    <submittedName>
        <fullName evidence="2">Uncharacterized protein</fullName>
    </submittedName>
</protein>
<accession>A0A3M0G541</accession>
<dbReference type="AlphaFoldDB" id="A0A3M0G541"/>
<evidence type="ECO:0000313" key="2">
    <source>
        <dbReference type="EMBL" id="RMB59954.1"/>
    </source>
</evidence>
<feature type="transmembrane region" description="Helical" evidence="1">
    <location>
        <begin position="81"/>
        <end position="101"/>
    </location>
</feature>
<name>A0A3M0G541_9ACTN</name>
<feature type="transmembrane region" description="Helical" evidence="1">
    <location>
        <begin position="139"/>
        <end position="160"/>
    </location>
</feature>